<evidence type="ECO:0000313" key="3">
    <source>
        <dbReference type="Proteomes" id="UP000078287"/>
    </source>
</evidence>
<sequence length="138" mass="15326">MQWQFLDESERRALAIADGKGSTAIALAPDEAPTVDHNRLSDHDRQVVAIFKRHLTELCQPVDVRVFGSRARGEATWESDLDLFIMLETAPTELRRRIDELAWEVGFAAGLVIAPLVVTKDTLANPLITHIKNEGVAV</sequence>
<dbReference type="InterPro" id="IPR043519">
    <property type="entry name" value="NT_sf"/>
</dbReference>
<evidence type="ECO:0000259" key="1">
    <source>
        <dbReference type="Pfam" id="PF01909"/>
    </source>
</evidence>
<organism evidence="2 3">
    <name type="scientific">Chloroflexus islandicus</name>
    <dbReference type="NCBI Taxonomy" id="1707952"/>
    <lineage>
        <taxon>Bacteria</taxon>
        <taxon>Bacillati</taxon>
        <taxon>Chloroflexota</taxon>
        <taxon>Chloroflexia</taxon>
        <taxon>Chloroflexales</taxon>
        <taxon>Chloroflexineae</taxon>
        <taxon>Chloroflexaceae</taxon>
        <taxon>Chloroflexus</taxon>
    </lineage>
</organism>
<dbReference type="CDD" id="cd05403">
    <property type="entry name" value="NT_KNTase_like"/>
    <property type="match status" value="1"/>
</dbReference>
<accession>A0A178MHP9</accession>
<protein>
    <recommendedName>
        <fullName evidence="1">Polymerase nucleotidyl transferase domain-containing protein</fullName>
    </recommendedName>
</protein>
<proteinExistence type="predicted"/>
<feature type="domain" description="Polymerase nucleotidyl transferase" evidence="1">
    <location>
        <begin position="53"/>
        <end position="108"/>
    </location>
</feature>
<reference evidence="2 3" key="1">
    <citation type="submission" date="2016-04" db="EMBL/GenBank/DDBJ databases">
        <title>Chloroflexus islandicus sp. nov., a thermophilic filamentous anoxygenic phototrophic bacterium from geyser Strokkur (Iceland).</title>
        <authorList>
            <person name="Gaisin V.A."/>
            <person name="Kalashnikov A.M."/>
            <person name="Sukhacheva M.V."/>
            <person name="Grouzdev D.S."/>
            <person name="Ivanov T.M."/>
            <person name="Kuznetsov B."/>
            <person name="Gorlenko V.M."/>
        </authorList>
    </citation>
    <scope>NUCLEOTIDE SEQUENCE [LARGE SCALE GENOMIC DNA]</scope>
    <source>
        <strain evidence="3">isl-2</strain>
    </source>
</reference>
<gene>
    <name evidence="2" type="ORF">A6A03_09370</name>
</gene>
<keyword evidence="3" id="KW-1185">Reference proteome</keyword>
<dbReference type="InterPro" id="IPR052548">
    <property type="entry name" value="Type_VII_TA_antitoxin"/>
</dbReference>
<dbReference type="Gene3D" id="3.30.460.10">
    <property type="entry name" value="Beta Polymerase, domain 2"/>
    <property type="match status" value="1"/>
</dbReference>
<dbReference type="RefSeq" id="WP_082908909.1">
    <property type="nucleotide sequence ID" value="NZ_LWQS01000035.1"/>
</dbReference>
<dbReference type="Pfam" id="PF01909">
    <property type="entry name" value="NTP_transf_2"/>
    <property type="match status" value="1"/>
</dbReference>
<dbReference type="GO" id="GO:0016779">
    <property type="term" value="F:nucleotidyltransferase activity"/>
    <property type="evidence" value="ECO:0007669"/>
    <property type="project" value="InterPro"/>
</dbReference>
<dbReference type="SUPFAM" id="SSF81301">
    <property type="entry name" value="Nucleotidyltransferase"/>
    <property type="match status" value="1"/>
</dbReference>
<dbReference type="OrthoDB" id="9809668at2"/>
<dbReference type="PANTHER" id="PTHR33933">
    <property type="entry name" value="NUCLEOTIDYLTRANSFERASE"/>
    <property type="match status" value="1"/>
</dbReference>
<evidence type="ECO:0000313" key="2">
    <source>
        <dbReference type="EMBL" id="OAN47648.1"/>
    </source>
</evidence>
<dbReference type="InterPro" id="IPR002934">
    <property type="entry name" value="Polymerase_NTP_transf_dom"/>
</dbReference>
<dbReference type="Proteomes" id="UP000078287">
    <property type="component" value="Unassembled WGS sequence"/>
</dbReference>
<comment type="caution">
    <text evidence="2">The sequence shown here is derived from an EMBL/GenBank/DDBJ whole genome shotgun (WGS) entry which is preliminary data.</text>
</comment>
<name>A0A178MHP9_9CHLR</name>
<dbReference type="PANTHER" id="PTHR33933:SF1">
    <property type="entry name" value="PROTEIN ADENYLYLTRANSFERASE MNTA-RELATED"/>
    <property type="match status" value="1"/>
</dbReference>
<dbReference type="AlphaFoldDB" id="A0A178MHP9"/>
<dbReference type="EMBL" id="LWQS01000035">
    <property type="protein sequence ID" value="OAN47648.1"/>
    <property type="molecule type" value="Genomic_DNA"/>
</dbReference>